<keyword evidence="6" id="KW-1185">Reference proteome</keyword>
<dbReference type="GeneID" id="84222091"/>
<reference evidence="5 6" key="1">
    <citation type="submission" date="2015-09" db="EMBL/GenBank/DDBJ databases">
        <title>Heavy metals and arsenic resistance mechanisms in polyextremophilic archaea of the family Ferroplasmaceae.</title>
        <authorList>
            <person name="Bulaev A.G."/>
            <person name="Kanygina A.V."/>
        </authorList>
    </citation>
    <scope>NUCLEOTIDE SEQUENCE [LARGE SCALE GENOMIC DNA]</scope>
    <source>
        <strain evidence="5 6">BH2</strain>
    </source>
</reference>
<evidence type="ECO:0000313" key="5">
    <source>
        <dbReference type="EMBL" id="KQB36425.1"/>
    </source>
</evidence>
<evidence type="ECO:0000313" key="6">
    <source>
        <dbReference type="Proteomes" id="UP000050301"/>
    </source>
</evidence>
<dbReference type="InterPro" id="IPR013658">
    <property type="entry name" value="SGL"/>
</dbReference>
<dbReference type="EMBL" id="LKBH01000030">
    <property type="protein sequence ID" value="KQB36425.1"/>
    <property type="molecule type" value="Genomic_DNA"/>
</dbReference>
<organism evidence="5 6">
    <name type="scientific">Acidiplasma cupricumulans</name>
    <dbReference type="NCBI Taxonomy" id="312540"/>
    <lineage>
        <taxon>Archaea</taxon>
        <taxon>Methanobacteriati</taxon>
        <taxon>Thermoplasmatota</taxon>
        <taxon>Thermoplasmata</taxon>
        <taxon>Thermoplasmatales</taxon>
        <taxon>Ferroplasmaceae</taxon>
        <taxon>Acidiplasma</taxon>
    </lineage>
</organism>
<proteinExistence type="inferred from homology"/>
<protein>
    <recommendedName>
        <fullName evidence="4">SMP-30/Gluconolactonase/LRE-like region domain-containing protein</fullName>
    </recommendedName>
</protein>
<dbReference type="InParanoid" id="A0A0Q0RLH6"/>
<sequence length="273" mass="30661">MYAKKIEGAPHSSLGESPMFFNDTLYWIDINSGTLHSMYKNTFSSVKLDEIITFIAPHNDGIIYSTRNSINFYNTEKAYKNALFKMDFQKNVRFNDGKCDHSGRLFAGTMDINEKNPIGKLYKFEKEPENILENVTISNGMAWSMDGSTMYYIDSPTRKIRVFNYDNINGEIISEGQSIDVSASPGVPDGMTIDSEDNIYVAFFGGSHVLKLNKSGKILLEIELDAENVSCCTFGGDDFRTLFITTAFNGRNGGGIYMFNNDVPGIKPDIFKF</sequence>
<dbReference type="PRINTS" id="PR01790">
    <property type="entry name" value="SMP30FAMILY"/>
</dbReference>
<comment type="caution">
    <text evidence="5">The sequence shown here is derived from an EMBL/GenBank/DDBJ whole genome shotgun (WGS) entry which is preliminary data.</text>
</comment>
<dbReference type="AlphaFoldDB" id="A0A0Q0RLH6"/>
<evidence type="ECO:0000259" key="4">
    <source>
        <dbReference type="Pfam" id="PF08450"/>
    </source>
</evidence>
<evidence type="ECO:0000256" key="3">
    <source>
        <dbReference type="PIRSR" id="PIRSR605511-2"/>
    </source>
</evidence>
<comment type="cofactor">
    <cofactor evidence="3">
        <name>Zn(2+)</name>
        <dbReference type="ChEBI" id="CHEBI:29105"/>
    </cofactor>
    <text evidence="3">Binds 1 divalent metal cation per subunit.</text>
</comment>
<dbReference type="Gene3D" id="2.120.10.30">
    <property type="entry name" value="TolB, C-terminal domain"/>
    <property type="match status" value="1"/>
</dbReference>
<dbReference type="PANTHER" id="PTHR10907">
    <property type="entry name" value="REGUCALCIN"/>
    <property type="match status" value="1"/>
</dbReference>
<dbReference type="InterPro" id="IPR011042">
    <property type="entry name" value="6-blade_b-propeller_TolB-like"/>
</dbReference>
<feature type="active site" description="Proton donor/acceptor" evidence="2">
    <location>
        <position position="189"/>
    </location>
</feature>
<feature type="domain" description="SMP-30/Gluconolactonase/LRE-like region" evidence="4">
    <location>
        <begin position="14"/>
        <end position="247"/>
    </location>
</feature>
<evidence type="ECO:0000256" key="1">
    <source>
        <dbReference type="ARBA" id="ARBA00008853"/>
    </source>
</evidence>
<comment type="similarity">
    <text evidence="1">Belongs to the SMP-30/CGR1 family.</text>
</comment>
<name>A0A0Q0RLH6_9ARCH</name>
<dbReference type="FunCoup" id="A0A0Q0RLH6">
    <property type="interactions" value="57"/>
</dbReference>
<dbReference type="PANTHER" id="PTHR10907:SF47">
    <property type="entry name" value="REGUCALCIN"/>
    <property type="match status" value="1"/>
</dbReference>
<dbReference type="GO" id="GO:0005509">
    <property type="term" value="F:calcium ion binding"/>
    <property type="evidence" value="ECO:0007669"/>
    <property type="project" value="TreeGrafter"/>
</dbReference>
<gene>
    <name evidence="5" type="ORF">AOG55_04135</name>
</gene>
<dbReference type="InterPro" id="IPR005511">
    <property type="entry name" value="SMP-30"/>
</dbReference>
<feature type="binding site" evidence="3">
    <location>
        <position position="16"/>
    </location>
    <ligand>
        <name>a divalent metal cation</name>
        <dbReference type="ChEBI" id="CHEBI:60240"/>
    </ligand>
</feature>
<keyword evidence="3" id="KW-0479">Metal-binding</keyword>
<dbReference type="Proteomes" id="UP000050301">
    <property type="component" value="Unassembled WGS sequence"/>
</dbReference>
<dbReference type="Pfam" id="PF08450">
    <property type="entry name" value="SGL"/>
    <property type="match status" value="1"/>
</dbReference>
<dbReference type="SUPFAM" id="SSF63829">
    <property type="entry name" value="Calcium-dependent phosphotriesterase"/>
    <property type="match status" value="1"/>
</dbReference>
<feature type="binding site" evidence="3">
    <location>
        <position position="95"/>
    </location>
    <ligand>
        <name>substrate</name>
    </ligand>
</feature>
<dbReference type="GO" id="GO:0004341">
    <property type="term" value="F:gluconolactonase activity"/>
    <property type="evidence" value="ECO:0007669"/>
    <property type="project" value="TreeGrafter"/>
</dbReference>
<feature type="binding site" evidence="3">
    <location>
        <position position="93"/>
    </location>
    <ligand>
        <name>substrate</name>
    </ligand>
</feature>
<feature type="binding site" evidence="3">
    <location>
        <position position="139"/>
    </location>
    <ligand>
        <name>a divalent metal cation</name>
        <dbReference type="ChEBI" id="CHEBI:60240"/>
    </ligand>
</feature>
<keyword evidence="3" id="KW-0862">Zinc</keyword>
<evidence type="ECO:0000256" key="2">
    <source>
        <dbReference type="PIRSR" id="PIRSR605511-1"/>
    </source>
</evidence>
<feature type="binding site" evidence="3">
    <location>
        <position position="189"/>
    </location>
    <ligand>
        <name>a divalent metal cation</name>
        <dbReference type="ChEBI" id="CHEBI:60240"/>
    </ligand>
</feature>
<accession>A0A0Q0RLH6</accession>
<dbReference type="RefSeq" id="WP_048102094.1">
    <property type="nucleotide sequence ID" value="NZ_LKBH01000030.1"/>
</dbReference>
<dbReference type="GO" id="GO:0019853">
    <property type="term" value="P:L-ascorbic acid biosynthetic process"/>
    <property type="evidence" value="ECO:0007669"/>
    <property type="project" value="TreeGrafter"/>
</dbReference>